<dbReference type="Proteomes" id="UP000029833">
    <property type="component" value="Unassembled WGS sequence"/>
</dbReference>
<dbReference type="InterPro" id="IPR000073">
    <property type="entry name" value="AB_hydrolase_1"/>
</dbReference>
<dbReference type="PRINTS" id="PR00412">
    <property type="entry name" value="EPOXHYDRLASE"/>
</dbReference>
<dbReference type="PANTHER" id="PTHR42977:SF1">
    <property type="entry name" value="BLR6576 PROTEIN"/>
    <property type="match status" value="1"/>
</dbReference>
<feature type="domain" description="AB hydrolase-1" evidence="1">
    <location>
        <begin position="38"/>
        <end position="279"/>
    </location>
</feature>
<dbReference type="GO" id="GO:0004301">
    <property type="term" value="F:epoxide hydrolase activity"/>
    <property type="evidence" value="ECO:0007669"/>
    <property type="project" value="TreeGrafter"/>
</dbReference>
<evidence type="ECO:0000259" key="1">
    <source>
        <dbReference type="Pfam" id="PF00561"/>
    </source>
</evidence>
<protein>
    <submittedName>
        <fullName evidence="2">Alpha/beta hydrolase</fullName>
    </submittedName>
</protein>
<keyword evidence="3" id="KW-1185">Reference proteome</keyword>
<comment type="caution">
    <text evidence="2">The sequence shown here is derived from an EMBL/GenBank/DDBJ whole genome shotgun (WGS) entry which is preliminary data.</text>
</comment>
<evidence type="ECO:0000313" key="3">
    <source>
        <dbReference type="Proteomes" id="UP000029833"/>
    </source>
</evidence>
<proteinExistence type="predicted"/>
<dbReference type="InterPro" id="IPR000639">
    <property type="entry name" value="Epox_hydrolase-like"/>
</dbReference>
<reference evidence="2 3" key="1">
    <citation type="submission" date="2013-10" db="EMBL/GenBank/DDBJ databases">
        <authorList>
            <person name="Wang G."/>
            <person name="Zhuang W."/>
        </authorList>
    </citation>
    <scope>NUCLEOTIDE SEQUENCE [LARGE SCALE GENOMIC DNA]</scope>
    <source>
        <strain evidence="2 3">DSM 20118</strain>
    </source>
</reference>
<dbReference type="Pfam" id="PF00561">
    <property type="entry name" value="Abhydrolase_1"/>
    <property type="match status" value="1"/>
</dbReference>
<dbReference type="RefSeq" id="WP_246056328.1">
    <property type="nucleotide sequence ID" value="NZ_AXNT01000088.1"/>
</dbReference>
<keyword evidence="2" id="KW-0378">Hydrolase</keyword>
<evidence type="ECO:0000313" key="2">
    <source>
        <dbReference type="EMBL" id="KGM01721.1"/>
    </source>
</evidence>
<dbReference type="InterPro" id="IPR029058">
    <property type="entry name" value="AB_hydrolase_fold"/>
</dbReference>
<dbReference type="Gene3D" id="3.40.50.1820">
    <property type="entry name" value="alpha/beta hydrolase"/>
    <property type="match status" value="1"/>
</dbReference>
<dbReference type="SUPFAM" id="SSF53474">
    <property type="entry name" value="alpha/beta-Hydrolases"/>
    <property type="match status" value="1"/>
</dbReference>
<dbReference type="InterPro" id="IPR051340">
    <property type="entry name" value="Haloalkane_dehalogenase"/>
</dbReference>
<dbReference type="AlphaFoldDB" id="A0A0A0B8Z3"/>
<name>A0A0A0B8Z3_9CELL</name>
<organism evidence="2 3">
    <name type="scientific">Cellulomonas cellasea DSM 20118</name>
    <dbReference type="NCBI Taxonomy" id="1408250"/>
    <lineage>
        <taxon>Bacteria</taxon>
        <taxon>Bacillati</taxon>
        <taxon>Actinomycetota</taxon>
        <taxon>Actinomycetes</taxon>
        <taxon>Micrococcales</taxon>
        <taxon>Cellulomonadaceae</taxon>
        <taxon>Cellulomonas</taxon>
    </lineage>
</organism>
<dbReference type="STRING" id="1408250.Q760_17920"/>
<dbReference type="PANTHER" id="PTHR42977">
    <property type="entry name" value="HYDROLASE-RELATED"/>
    <property type="match status" value="1"/>
</dbReference>
<gene>
    <name evidence="2" type="ORF">Q760_17920</name>
</gene>
<dbReference type="EMBL" id="AXNT01000088">
    <property type="protein sequence ID" value="KGM01721.1"/>
    <property type="molecule type" value="Genomic_DNA"/>
</dbReference>
<accession>A0A0A0B8Z3</accession>
<sequence length="295" mass="32729">MSLTPHRTTPVTHHRTATIDGRTVFYREAGPAGAPVAVLLHGYPSSSAMFRDLIPRLAERYHVLAPDYVGFGHSDAPSVDDFAYTFDHLTDVVEAFLAGLGVERFAIYVHDYGAPVGWRLYLRAPERITAVVSQNGNAYEEGFVETFWAPLWRWSADGNAEDEATVREGVTAEAIRWQYTHGLADPSVVDPDTWSRDAAQVNRPGLPEVQLALFADYPGNRPLYPVLHKAFRAHPVPLLAVWGANDEIFGPDGARAFEKDLPDARIELVEGGHFLLESHLDEVATAMLTFLDEHL</sequence>